<evidence type="ECO:0008006" key="3">
    <source>
        <dbReference type="Google" id="ProtNLM"/>
    </source>
</evidence>
<organism evidence="1 2">
    <name type="scientific">[Candida] arabinofermentans NRRL YB-2248</name>
    <dbReference type="NCBI Taxonomy" id="983967"/>
    <lineage>
        <taxon>Eukaryota</taxon>
        <taxon>Fungi</taxon>
        <taxon>Dikarya</taxon>
        <taxon>Ascomycota</taxon>
        <taxon>Saccharomycotina</taxon>
        <taxon>Pichiomycetes</taxon>
        <taxon>Pichiales</taxon>
        <taxon>Pichiaceae</taxon>
        <taxon>Ogataea</taxon>
        <taxon>Ogataea/Candida clade</taxon>
    </lineage>
</organism>
<gene>
    <name evidence="1" type="ORF">CANARDRAFT_22988</name>
</gene>
<reference evidence="2" key="1">
    <citation type="submission" date="2016-04" db="EMBL/GenBank/DDBJ databases">
        <title>Comparative genomics of biotechnologically important yeasts.</title>
        <authorList>
            <consortium name="DOE Joint Genome Institute"/>
            <person name="Riley R."/>
            <person name="Haridas S."/>
            <person name="Wolfe K.H."/>
            <person name="Lopes M.R."/>
            <person name="Hittinger C.T."/>
            <person name="Goker M."/>
            <person name="Salamov A."/>
            <person name="Wisecaver J."/>
            <person name="Long T.M."/>
            <person name="Aerts A.L."/>
            <person name="Barry K."/>
            <person name="Choi C."/>
            <person name="Clum A."/>
            <person name="Coughlan A.Y."/>
            <person name="Deshpande S."/>
            <person name="Douglass A.P."/>
            <person name="Hanson S.J."/>
            <person name="Klenk H.-P."/>
            <person name="Labutti K."/>
            <person name="Lapidus A."/>
            <person name="Lindquist E."/>
            <person name="Lipzen A."/>
            <person name="Meier-Kolthoff J.P."/>
            <person name="Ohm R.A."/>
            <person name="Otillar R.P."/>
            <person name="Pangilinan J."/>
            <person name="Peng Y."/>
            <person name="Rokas A."/>
            <person name="Rosa C.A."/>
            <person name="Scheuner C."/>
            <person name="Sibirny A.A."/>
            <person name="Slot J.C."/>
            <person name="Stielow J.B."/>
            <person name="Sun H."/>
            <person name="Kurtzman C.P."/>
            <person name="Blackwell M."/>
            <person name="Grigoriev I.V."/>
            <person name="Jeffries T.W."/>
        </authorList>
    </citation>
    <scope>NUCLEOTIDE SEQUENCE [LARGE SCALE GENOMIC DNA]</scope>
    <source>
        <strain evidence="2">NRRL YB-2248</strain>
    </source>
</reference>
<dbReference type="InterPro" id="IPR019711">
    <property type="entry name" value="ATP_synth_F0_suH"/>
</dbReference>
<accession>A0A1E4T124</accession>
<dbReference type="GO" id="GO:0046933">
    <property type="term" value="F:proton-transporting ATP synthase activity, rotational mechanism"/>
    <property type="evidence" value="ECO:0007669"/>
    <property type="project" value="TreeGrafter"/>
</dbReference>
<proteinExistence type="predicted"/>
<dbReference type="Proteomes" id="UP000094801">
    <property type="component" value="Unassembled WGS sequence"/>
</dbReference>
<dbReference type="STRING" id="983967.A0A1E4T124"/>
<evidence type="ECO:0000313" key="1">
    <source>
        <dbReference type="EMBL" id="ODV85455.1"/>
    </source>
</evidence>
<dbReference type="Pfam" id="PF10775">
    <property type="entry name" value="ATP_sub_h"/>
    <property type="match status" value="1"/>
</dbReference>
<dbReference type="EMBL" id="KV453852">
    <property type="protein sequence ID" value="ODV85455.1"/>
    <property type="molecule type" value="Genomic_DNA"/>
</dbReference>
<dbReference type="OrthoDB" id="274752at2759"/>
<dbReference type="PANTHER" id="PTHR28207:SF1">
    <property type="entry name" value="ATP SYNTHASE SUBUNIT H, MITOCHONDRIAL"/>
    <property type="match status" value="1"/>
</dbReference>
<protein>
    <recommendedName>
        <fullName evidence="3">ATP synthase subunit H, mitochondrial</fullName>
    </recommendedName>
</protein>
<sequence>MFTSAIYRASVSKRCFSISVPRANLISDLYVKELKAFKPTPISAASAESATKPWKAPVAAKIPALEAEGADALAEYDSAPVEVLDASADGSVVAEYKPDDWFVFEEEEEVAHH</sequence>
<evidence type="ECO:0000313" key="2">
    <source>
        <dbReference type="Proteomes" id="UP000094801"/>
    </source>
</evidence>
<dbReference type="AlphaFoldDB" id="A0A1E4T124"/>
<keyword evidence="2" id="KW-1185">Reference proteome</keyword>
<dbReference type="PANTHER" id="PTHR28207">
    <property type="entry name" value="ATP SYNTHASE SUBUNIT H, MITOCHONDRIAL"/>
    <property type="match status" value="1"/>
</dbReference>
<name>A0A1E4T124_9ASCO</name>